<keyword evidence="2" id="KW-1185">Reference proteome</keyword>
<proteinExistence type="predicted"/>
<dbReference type="Proteomes" id="UP000228934">
    <property type="component" value="Unassembled WGS sequence"/>
</dbReference>
<gene>
    <name evidence="1" type="ORF">AB205_0083430</name>
</gene>
<dbReference type="AlphaFoldDB" id="A0A2G9R5F4"/>
<reference evidence="2" key="1">
    <citation type="journal article" date="2017" name="Nat. Commun.">
        <title>The North American bullfrog draft genome provides insight into hormonal regulation of long noncoding RNA.</title>
        <authorList>
            <person name="Hammond S.A."/>
            <person name="Warren R.L."/>
            <person name="Vandervalk B.P."/>
            <person name="Kucuk E."/>
            <person name="Khan H."/>
            <person name="Gibb E.A."/>
            <person name="Pandoh P."/>
            <person name="Kirk H."/>
            <person name="Zhao Y."/>
            <person name="Jones M."/>
            <person name="Mungall A.J."/>
            <person name="Coope R."/>
            <person name="Pleasance S."/>
            <person name="Moore R.A."/>
            <person name="Holt R.A."/>
            <person name="Round J.M."/>
            <person name="Ohora S."/>
            <person name="Walle B.V."/>
            <person name="Veldhoen N."/>
            <person name="Helbing C.C."/>
            <person name="Birol I."/>
        </authorList>
    </citation>
    <scope>NUCLEOTIDE SEQUENCE [LARGE SCALE GENOMIC DNA]</scope>
</reference>
<sequence>MLASGSYSIEFQRVFQRGITQRANQNSPPWVFFTTTEYTLISRLVYSLERESKQQKQMPRTPESISRWTMHDSVLTRIRIQLNLECLLLLTNS</sequence>
<name>A0A2G9R5F4_AQUCT</name>
<evidence type="ECO:0000313" key="1">
    <source>
        <dbReference type="EMBL" id="PIO22501.1"/>
    </source>
</evidence>
<dbReference type="EMBL" id="KV947709">
    <property type="protein sequence ID" value="PIO22501.1"/>
    <property type="molecule type" value="Genomic_DNA"/>
</dbReference>
<accession>A0A2G9R5F4</accession>
<protein>
    <submittedName>
        <fullName evidence="1">Uncharacterized protein</fullName>
    </submittedName>
</protein>
<evidence type="ECO:0000313" key="2">
    <source>
        <dbReference type="Proteomes" id="UP000228934"/>
    </source>
</evidence>
<organism evidence="1 2">
    <name type="scientific">Aquarana catesbeiana</name>
    <name type="common">American bullfrog</name>
    <name type="synonym">Rana catesbeiana</name>
    <dbReference type="NCBI Taxonomy" id="8400"/>
    <lineage>
        <taxon>Eukaryota</taxon>
        <taxon>Metazoa</taxon>
        <taxon>Chordata</taxon>
        <taxon>Craniata</taxon>
        <taxon>Vertebrata</taxon>
        <taxon>Euteleostomi</taxon>
        <taxon>Amphibia</taxon>
        <taxon>Batrachia</taxon>
        <taxon>Anura</taxon>
        <taxon>Neobatrachia</taxon>
        <taxon>Ranoidea</taxon>
        <taxon>Ranidae</taxon>
        <taxon>Aquarana</taxon>
    </lineage>
</organism>